<gene>
    <name evidence="2" type="ORF">OWR29_46410</name>
</gene>
<dbReference type="PANTHER" id="PTHR43603">
    <property type="entry name" value="COBW DOMAIN-CONTAINING PROTEIN DDB_G0274527"/>
    <property type="match status" value="1"/>
</dbReference>
<dbReference type="InterPro" id="IPR051927">
    <property type="entry name" value="Zn_Chap_cDPG_Synth"/>
</dbReference>
<dbReference type="Pfam" id="PF02492">
    <property type="entry name" value="cobW"/>
    <property type="match status" value="1"/>
</dbReference>
<accession>A0ABT4BIR4</accession>
<dbReference type="InterPro" id="IPR027417">
    <property type="entry name" value="P-loop_NTPase"/>
</dbReference>
<dbReference type="SMART" id="SM00833">
    <property type="entry name" value="CobW_C"/>
    <property type="match status" value="1"/>
</dbReference>
<proteinExistence type="predicted"/>
<keyword evidence="3" id="KW-1185">Reference proteome</keyword>
<reference evidence="2" key="1">
    <citation type="submission" date="2022-11" db="EMBL/GenBank/DDBJ databases">
        <authorList>
            <person name="Somphong A."/>
            <person name="Phongsopitanun W."/>
        </authorList>
    </citation>
    <scope>NUCLEOTIDE SEQUENCE</scope>
    <source>
        <strain evidence="2">Pm04-4</strain>
    </source>
</reference>
<protein>
    <submittedName>
        <fullName evidence="2">GTP-binding protein</fullName>
    </submittedName>
</protein>
<dbReference type="InterPro" id="IPR003495">
    <property type="entry name" value="CobW/HypB/UreG_nucleotide-bd"/>
</dbReference>
<dbReference type="EMBL" id="JAPNTZ010000027">
    <property type="protein sequence ID" value="MCY1145483.1"/>
    <property type="molecule type" value="Genomic_DNA"/>
</dbReference>
<evidence type="ECO:0000313" key="2">
    <source>
        <dbReference type="EMBL" id="MCY1145483.1"/>
    </source>
</evidence>
<dbReference type="Proteomes" id="UP001151002">
    <property type="component" value="Unassembled WGS sequence"/>
</dbReference>
<dbReference type="InterPro" id="IPR011629">
    <property type="entry name" value="CobW-like_C"/>
</dbReference>
<sequence>MTSRSRVTVLAGFAPAATDAVARSLLVADPSLTLVGHDLSAVRDGVVTRTVRTAAGVIERGRTELVHGCVSCTLREDVLPTLERLSRERPGSDIVLCLPPAIEPAAVAALPAELTFDSFVTVVEAAGLLDDLTSSDDLRDRDLHAAANDRRGVAEVVARQIEYADTIVVWGSPALGPYDRDQAAALLHRLTPWAVQVRVGDGPTVDCTGLAARLLRTGRHDPAVPAMLGRALEGYPIGIHDRAGDHGVNAMLFQSRRPFHPQRLHDALEDLAATSLRGRGQLWIATQPDTAIAWESAGGNLMLGNLGLWLAALPADRWDEATPMRRLSADAAWDPYYGDRGTALSFVGLGLDTDALTATLKGCLLADAELAEGADAWSKLPDPFAEHYSWA</sequence>
<dbReference type="Gene3D" id="3.40.50.300">
    <property type="entry name" value="P-loop containing nucleotide triphosphate hydrolases"/>
    <property type="match status" value="1"/>
</dbReference>
<evidence type="ECO:0000313" key="3">
    <source>
        <dbReference type="Proteomes" id="UP001151002"/>
    </source>
</evidence>
<dbReference type="PANTHER" id="PTHR43603:SF1">
    <property type="entry name" value="ZINC-REGULATED GTPASE METALLOPROTEIN ACTIVATOR 1"/>
    <property type="match status" value="1"/>
</dbReference>
<feature type="domain" description="CobW C-terminal" evidence="1">
    <location>
        <begin position="248"/>
        <end position="364"/>
    </location>
</feature>
<organism evidence="2 3">
    <name type="scientific">Paractinoplanes pyxinae</name>
    <dbReference type="NCBI Taxonomy" id="2997416"/>
    <lineage>
        <taxon>Bacteria</taxon>
        <taxon>Bacillati</taxon>
        <taxon>Actinomycetota</taxon>
        <taxon>Actinomycetes</taxon>
        <taxon>Micromonosporales</taxon>
        <taxon>Micromonosporaceae</taxon>
        <taxon>Paractinoplanes</taxon>
    </lineage>
</organism>
<dbReference type="Pfam" id="PF07683">
    <property type="entry name" value="CobW_C"/>
    <property type="match status" value="1"/>
</dbReference>
<comment type="caution">
    <text evidence="2">The sequence shown here is derived from an EMBL/GenBank/DDBJ whole genome shotgun (WGS) entry which is preliminary data.</text>
</comment>
<dbReference type="SUPFAM" id="SSF90002">
    <property type="entry name" value="Hypothetical protein YjiA, C-terminal domain"/>
    <property type="match status" value="1"/>
</dbReference>
<name>A0ABT4BIR4_9ACTN</name>
<evidence type="ECO:0000259" key="1">
    <source>
        <dbReference type="SMART" id="SM00833"/>
    </source>
</evidence>
<dbReference type="RefSeq" id="WP_267570103.1">
    <property type="nucleotide sequence ID" value="NZ_JAPNTZ010000027.1"/>
</dbReference>